<evidence type="ECO:0000256" key="2">
    <source>
        <dbReference type="ARBA" id="ARBA00023239"/>
    </source>
</evidence>
<dbReference type="GO" id="GO:0016829">
    <property type="term" value="F:lyase activity"/>
    <property type="evidence" value="ECO:0007669"/>
    <property type="project" value="UniProtKB-KW"/>
</dbReference>
<gene>
    <name evidence="3" type="ORF">DEACI_2547</name>
    <name evidence="4" type="ORF">DEACI_2755</name>
</gene>
<name>A0A8S0XXN3_9FIRM</name>
<organism evidence="3">
    <name type="scientific">Acididesulfobacillus acetoxydans</name>
    <dbReference type="NCBI Taxonomy" id="1561005"/>
    <lineage>
        <taxon>Bacteria</taxon>
        <taxon>Bacillati</taxon>
        <taxon>Bacillota</taxon>
        <taxon>Clostridia</taxon>
        <taxon>Eubacteriales</taxon>
        <taxon>Peptococcaceae</taxon>
        <taxon>Acididesulfobacillus</taxon>
    </lineage>
</organism>
<dbReference type="Pfam" id="PF01969">
    <property type="entry name" value="Ni_insertion"/>
    <property type="match status" value="1"/>
</dbReference>
<dbReference type="RefSeq" id="WP_240985343.1">
    <property type="nucleotide sequence ID" value="NZ_CDGJ01000078.1"/>
</dbReference>
<keyword evidence="2" id="KW-0456">Lyase</keyword>
<evidence type="ECO:0000313" key="4">
    <source>
        <dbReference type="EMBL" id="CEJ08279.1"/>
    </source>
</evidence>
<dbReference type="EMBL" id="CDGJ01000078">
    <property type="protein sequence ID" value="CEJ08279.1"/>
    <property type="molecule type" value="Genomic_DNA"/>
</dbReference>
<keyword evidence="1" id="KW-0533">Nickel</keyword>
<evidence type="ECO:0000313" key="3">
    <source>
        <dbReference type="EMBL" id="CAA7601877.1"/>
    </source>
</evidence>
<proteinExistence type="predicted"/>
<reference evidence="4" key="1">
    <citation type="submission" date="2014-11" db="EMBL/GenBank/DDBJ databases">
        <authorList>
            <person name="Hornung B.V."/>
        </authorList>
    </citation>
    <scope>NUCLEOTIDE SEQUENCE</scope>
    <source>
        <strain evidence="4">INE</strain>
    </source>
</reference>
<dbReference type="Proteomes" id="UP000836597">
    <property type="component" value="Chromosome"/>
</dbReference>
<protein>
    <submittedName>
        <fullName evidence="4">UPF0272 protein DICTH 1434</fullName>
    </submittedName>
</protein>
<dbReference type="Proteomes" id="UP001071230">
    <property type="component" value="Unassembled WGS sequence"/>
</dbReference>
<dbReference type="PANTHER" id="PTHR36566:SF1">
    <property type="entry name" value="PYRIDINIUM-3,5-BISTHIOCARBOXYLIC ACID MONONUCLEOTIDE NICKEL INSERTION PROTEIN"/>
    <property type="match status" value="1"/>
</dbReference>
<dbReference type="AlphaFoldDB" id="A0A8S0XXN3"/>
<evidence type="ECO:0000256" key="1">
    <source>
        <dbReference type="ARBA" id="ARBA00022596"/>
    </source>
</evidence>
<keyword evidence="5" id="KW-1185">Reference proteome</keyword>
<accession>A0A8S0XXN3</accession>
<evidence type="ECO:0000313" key="5">
    <source>
        <dbReference type="Proteomes" id="UP001071230"/>
    </source>
</evidence>
<dbReference type="InterPro" id="IPR002822">
    <property type="entry name" value="Ni_insertion"/>
</dbReference>
<dbReference type="KEGG" id="aacx:DEACI_2547"/>
<dbReference type="PANTHER" id="PTHR36566">
    <property type="entry name" value="NICKEL INSERTION PROTEIN-RELATED"/>
    <property type="match status" value="1"/>
</dbReference>
<dbReference type="EMBL" id="LR746496">
    <property type="protein sequence ID" value="CAA7601877.1"/>
    <property type="molecule type" value="Genomic_DNA"/>
</dbReference>
<sequence>MRILYWDAFAGISGDMALGSLIALGADPAAITESLRSTGLHEFELAVDLRRVQGIQATDVDVRIEQGSEAQGPPHRGIKEIGQMIAGGGLTETARENALKVFGVLARAEAKVHGTTVEEVHFHEVGAVDSLVDIVGTVVALDLLNIQRIRVSVLPWSRGFVRCAHGTLPVPAPAALEILAGFRFRESGVEGELVTPTGAALLAALAEQGEFPEMAVAKVGYGSGKNNYGLPSLLRAVQGEI</sequence>
<reference evidence="3" key="2">
    <citation type="submission" date="2020-01" db="EMBL/GenBank/DDBJ databases">
        <authorList>
            <person name="Hornung B."/>
        </authorList>
    </citation>
    <scope>NUCLEOTIDE SEQUENCE</scope>
    <source>
        <strain evidence="3">PacBioINE</strain>
    </source>
</reference>